<protein>
    <recommendedName>
        <fullName evidence="7">Bifunctional uridylyltransferase/uridylyl-removing enzyme</fullName>
        <shortName evidence="7">UTase/UR</shortName>
    </recommendedName>
    <alternativeName>
        <fullName evidence="7">Bifunctional [protein-PII] modification enzyme</fullName>
    </alternativeName>
    <alternativeName>
        <fullName evidence="7">Bifunctional nitrogen sensor protein</fullName>
    </alternativeName>
    <domain>
        <recommendedName>
            <fullName evidence="7">[Protein-PII] uridylyltransferase</fullName>
            <shortName evidence="7">PII uridylyltransferase</shortName>
            <shortName evidence="7">UTase</shortName>
            <ecNumber evidence="7">2.7.7.59</ecNumber>
        </recommendedName>
    </domain>
    <domain>
        <recommendedName>
            <fullName evidence="7">[Protein-PII]-UMP uridylyl-removing enzyme</fullName>
            <shortName evidence="7">UR</shortName>
            <ecNumber evidence="7">3.1.4.-</ecNumber>
        </recommendedName>
    </domain>
</protein>
<comment type="domain">
    <text evidence="7">Has four distinct domains: an N-terminal nucleotidyltransferase (NT) domain responsible for UTase activity, a central HD domain that encodes UR activity, and two C-terminal ACT domains that seem to have a role in glutamine sensing.</text>
</comment>
<dbReference type="EC" id="3.1.4.-" evidence="7"/>
<evidence type="ECO:0000256" key="5">
    <source>
        <dbReference type="ARBA" id="ARBA00022842"/>
    </source>
</evidence>
<feature type="domain" description="HD" evidence="10">
    <location>
        <begin position="481"/>
        <end position="603"/>
    </location>
</feature>
<dbReference type="SMART" id="SM00471">
    <property type="entry name" value="HDc"/>
    <property type="match status" value="1"/>
</dbReference>
<comment type="caution">
    <text evidence="11">The sequence shown here is derived from an EMBL/GenBank/DDBJ whole genome shotgun (WGS) entry which is preliminary data.</text>
</comment>
<evidence type="ECO:0000259" key="9">
    <source>
        <dbReference type="PROSITE" id="PS51671"/>
    </source>
</evidence>
<evidence type="ECO:0000313" key="12">
    <source>
        <dbReference type="Proteomes" id="UP000548978"/>
    </source>
</evidence>
<feature type="domain" description="ACT" evidence="9">
    <location>
        <begin position="808"/>
        <end position="887"/>
    </location>
</feature>
<dbReference type="InterPro" id="IPR013546">
    <property type="entry name" value="PII_UdlTrfase/GS_AdlTrfase"/>
</dbReference>
<dbReference type="GO" id="GO:0008081">
    <property type="term" value="F:phosphoric diester hydrolase activity"/>
    <property type="evidence" value="ECO:0007669"/>
    <property type="project" value="UniProtKB-UniRule"/>
</dbReference>
<dbReference type="Pfam" id="PF01842">
    <property type="entry name" value="ACT"/>
    <property type="match status" value="1"/>
</dbReference>
<dbReference type="Proteomes" id="UP000548978">
    <property type="component" value="Unassembled WGS sequence"/>
</dbReference>
<evidence type="ECO:0000313" key="11">
    <source>
        <dbReference type="EMBL" id="MBB5660490.1"/>
    </source>
</evidence>
<feature type="compositionally biased region" description="Basic and acidic residues" evidence="8">
    <location>
        <begin position="928"/>
        <end position="937"/>
    </location>
</feature>
<accession>A0A7W9E893</accession>
<dbReference type="PROSITE" id="PS51831">
    <property type="entry name" value="HD"/>
    <property type="match status" value="1"/>
</dbReference>
<keyword evidence="6 7" id="KW-0511">Multifunctional enzyme</keyword>
<dbReference type="SUPFAM" id="SSF55021">
    <property type="entry name" value="ACT-like"/>
    <property type="match status" value="2"/>
</dbReference>
<dbReference type="OrthoDB" id="9758038at2"/>
<dbReference type="SUPFAM" id="SSF81301">
    <property type="entry name" value="Nucleotidyltransferase"/>
    <property type="match status" value="1"/>
</dbReference>
<keyword evidence="12" id="KW-1185">Reference proteome</keyword>
<dbReference type="CDD" id="cd05401">
    <property type="entry name" value="NT_GlnE_GlnD_like"/>
    <property type="match status" value="1"/>
</dbReference>
<organism evidence="11 12">
    <name type="scientific">Brevundimonas halotolerans</name>
    <dbReference type="NCBI Taxonomy" id="69670"/>
    <lineage>
        <taxon>Bacteria</taxon>
        <taxon>Pseudomonadati</taxon>
        <taxon>Pseudomonadota</taxon>
        <taxon>Alphaproteobacteria</taxon>
        <taxon>Caulobacterales</taxon>
        <taxon>Caulobacteraceae</taxon>
        <taxon>Brevundimonas</taxon>
    </lineage>
</organism>
<dbReference type="InterPro" id="IPR002912">
    <property type="entry name" value="ACT_dom"/>
</dbReference>
<keyword evidence="2 7" id="KW-0548">Nucleotidyltransferase</keyword>
<dbReference type="SUPFAM" id="SSF81593">
    <property type="entry name" value="Nucleotidyltransferase substrate binding subunit/domain"/>
    <property type="match status" value="1"/>
</dbReference>
<comment type="function">
    <text evidence="7">Modifies, by uridylylation and deuridylylation, the PII regulatory proteins (GlnB and homologs), in response to the nitrogen status of the cell that GlnD senses through the glutamine level. Under low glutamine levels, catalyzes the conversion of the PII proteins and UTP to PII-UMP and PPi, while under higher glutamine levels, GlnD hydrolyzes PII-UMP to PII and UMP (deuridylylation). Thus, controls uridylylation state and activity of the PII proteins, and plays an important role in the regulation of nitrogen metabolism.</text>
</comment>
<comment type="activity regulation">
    <text evidence="7">Uridylyltransferase (UTase) activity is inhibited by glutamine, while glutamine activates uridylyl-removing (UR) activity.</text>
</comment>
<reference evidence="11 12" key="1">
    <citation type="submission" date="2020-08" db="EMBL/GenBank/DDBJ databases">
        <title>Genomic Encyclopedia of Type Strains, Phase IV (KMG-IV): sequencing the most valuable type-strain genomes for metagenomic binning, comparative biology and taxonomic classification.</title>
        <authorList>
            <person name="Goeker M."/>
        </authorList>
    </citation>
    <scope>NUCLEOTIDE SEQUENCE [LARGE SCALE GENOMIC DNA]</scope>
    <source>
        <strain evidence="11 12">DSM 24448</strain>
    </source>
</reference>
<comment type="caution">
    <text evidence="7">Lacks conserved residue(s) required for the propagation of feature annotation.</text>
</comment>
<gene>
    <name evidence="7" type="primary">glnD</name>
    <name evidence="11" type="ORF">FHS65_001235</name>
</gene>
<evidence type="ECO:0000256" key="3">
    <source>
        <dbReference type="ARBA" id="ARBA00022737"/>
    </source>
</evidence>
<dbReference type="Gene3D" id="3.30.70.260">
    <property type="match status" value="1"/>
</dbReference>
<dbReference type="HAMAP" id="MF_00277">
    <property type="entry name" value="PII_uridylyl_transf"/>
    <property type="match status" value="1"/>
</dbReference>
<keyword evidence="3" id="KW-0677">Repeat</keyword>
<dbReference type="PANTHER" id="PTHR47320:SF1">
    <property type="entry name" value="BIFUNCTIONAL URIDYLYLTRANSFERASE_URIDYLYL-REMOVING ENZYME"/>
    <property type="match status" value="1"/>
</dbReference>
<name>A0A7W9E893_9CAUL</name>
<evidence type="ECO:0000256" key="1">
    <source>
        <dbReference type="ARBA" id="ARBA00022679"/>
    </source>
</evidence>
<dbReference type="Pfam" id="PF08335">
    <property type="entry name" value="GlnD_UR_UTase"/>
    <property type="match status" value="1"/>
</dbReference>
<evidence type="ECO:0000256" key="4">
    <source>
        <dbReference type="ARBA" id="ARBA00022801"/>
    </source>
</evidence>
<comment type="similarity">
    <text evidence="7">Belongs to the GlnD family.</text>
</comment>
<feature type="region of interest" description="Disordered" evidence="8">
    <location>
        <begin position="880"/>
        <end position="937"/>
    </location>
</feature>
<keyword evidence="1 7" id="KW-0808">Transferase</keyword>
<dbReference type="NCBIfam" id="TIGR01693">
    <property type="entry name" value="UTase_glnD"/>
    <property type="match status" value="1"/>
</dbReference>
<dbReference type="AlphaFoldDB" id="A0A7W9E893"/>
<dbReference type="PROSITE" id="PS51671">
    <property type="entry name" value="ACT"/>
    <property type="match status" value="2"/>
</dbReference>
<dbReference type="Gene3D" id="3.30.460.10">
    <property type="entry name" value="Beta Polymerase, domain 2"/>
    <property type="match status" value="1"/>
</dbReference>
<dbReference type="PIRSF" id="PIRSF006288">
    <property type="entry name" value="PII_uridyltransf"/>
    <property type="match status" value="1"/>
</dbReference>
<evidence type="ECO:0000256" key="2">
    <source>
        <dbReference type="ARBA" id="ARBA00022695"/>
    </source>
</evidence>
<dbReference type="EMBL" id="JACIJB010000003">
    <property type="protein sequence ID" value="MBB5660490.1"/>
    <property type="molecule type" value="Genomic_DNA"/>
</dbReference>
<dbReference type="InterPro" id="IPR043519">
    <property type="entry name" value="NT_sf"/>
</dbReference>
<dbReference type="InterPro" id="IPR003607">
    <property type="entry name" value="HD/PDEase_dom"/>
</dbReference>
<feature type="region of interest" description="Uridylyltransferase" evidence="7">
    <location>
        <begin position="1"/>
        <end position="363"/>
    </location>
</feature>
<dbReference type="Gene3D" id="1.10.3090.10">
    <property type="entry name" value="cca-adding enzyme, domain 2"/>
    <property type="match status" value="1"/>
</dbReference>
<comment type="cofactor">
    <cofactor evidence="7">
        <name>Mg(2+)</name>
        <dbReference type="ChEBI" id="CHEBI:18420"/>
    </cofactor>
</comment>
<dbReference type="Pfam" id="PF01966">
    <property type="entry name" value="HD"/>
    <property type="match status" value="1"/>
</dbReference>
<keyword evidence="5 7" id="KW-0460">Magnesium</keyword>
<dbReference type="CDD" id="cd00077">
    <property type="entry name" value="HDc"/>
    <property type="match status" value="1"/>
</dbReference>
<dbReference type="SUPFAM" id="SSF81891">
    <property type="entry name" value="Poly A polymerase C-terminal region-like"/>
    <property type="match status" value="1"/>
</dbReference>
<keyword evidence="4 7" id="KW-0378">Hydrolase</keyword>
<evidence type="ECO:0000259" key="10">
    <source>
        <dbReference type="PROSITE" id="PS51831"/>
    </source>
</evidence>
<comment type="catalytic activity">
    <reaction evidence="7">
        <text>[protein-PII]-L-tyrosine + UTP = [protein-PII]-uridylyl-L-tyrosine + diphosphate</text>
        <dbReference type="Rhea" id="RHEA:13673"/>
        <dbReference type="Rhea" id="RHEA-COMP:12147"/>
        <dbReference type="Rhea" id="RHEA-COMP:12148"/>
        <dbReference type="ChEBI" id="CHEBI:33019"/>
        <dbReference type="ChEBI" id="CHEBI:46398"/>
        <dbReference type="ChEBI" id="CHEBI:46858"/>
        <dbReference type="ChEBI" id="CHEBI:90602"/>
        <dbReference type="EC" id="2.7.7.59"/>
    </reaction>
</comment>
<comment type="catalytic activity">
    <reaction evidence="7">
        <text>[protein-PII]-uridylyl-L-tyrosine + H2O = [protein-PII]-L-tyrosine + UMP + H(+)</text>
        <dbReference type="Rhea" id="RHEA:48600"/>
        <dbReference type="Rhea" id="RHEA-COMP:12147"/>
        <dbReference type="Rhea" id="RHEA-COMP:12148"/>
        <dbReference type="ChEBI" id="CHEBI:15377"/>
        <dbReference type="ChEBI" id="CHEBI:15378"/>
        <dbReference type="ChEBI" id="CHEBI:46858"/>
        <dbReference type="ChEBI" id="CHEBI:57865"/>
        <dbReference type="ChEBI" id="CHEBI:90602"/>
    </reaction>
</comment>
<dbReference type="InterPro" id="IPR045865">
    <property type="entry name" value="ACT-like_dom_sf"/>
</dbReference>
<evidence type="ECO:0000256" key="7">
    <source>
        <dbReference type="HAMAP-Rule" id="MF_00277"/>
    </source>
</evidence>
<evidence type="ECO:0000256" key="8">
    <source>
        <dbReference type="SAM" id="MobiDB-lite"/>
    </source>
</evidence>
<dbReference type="InterPro" id="IPR006674">
    <property type="entry name" value="HD_domain"/>
</dbReference>
<evidence type="ECO:0000256" key="6">
    <source>
        <dbReference type="ARBA" id="ARBA00023268"/>
    </source>
</evidence>
<dbReference type="InterPro" id="IPR010043">
    <property type="entry name" value="UTase/UR"/>
</dbReference>
<dbReference type="GO" id="GO:0006808">
    <property type="term" value="P:regulation of nitrogen utilization"/>
    <property type="evidence" value="ECO:0007669"/>
    <property type="project" value="UniProtKB-UniRule"/>
</dbReference>
<dbReference type="CDD" id="cd04900">
    <property type="entry name" value="ACT_UUR-like_1"/>
    <property type="match status" value="1"/>
</dbReference>
<dbReference type="GO" id="GO:0008773">
    <property type="term" value="F:[protein-PII] uridylyltransferase activity"/>
    <property type="evidence" value="ECO:0007669"/>
    <property type="project" value="UniProtKB-UniRule"/>
</dbReference>
<dbReference type="CDD" id="cd04899">
    <property type="entry name" value="ACT_ACR-UUR-like_2"/>
    <property type="match status" value="1"/>
</dbReference>
<dbReference type="RefSeq" id="WP_123285885.1">
    <property type="nucleotide sequence ID" value="NZ_JACIJB010000003.1"/>
</dbReference>
<dbReference type="EC" id="2.7.7.59" evidence="7"/>
<proteinExistence type="inferred from homology"/>
<sequence>MAPDLDPEVITALEAAAATDRPRAALAPILAEILSNGRSKAAQRLVQGAGGVEVARLYARAADRMVQSLWWVTTEHLFPAPNPTDAERLALLAVGGYGRGVLAPHSDLDLMFLRPWKSTSRTEQVTEFVLYVLWDLGLKIGSTSRSMDEALSVGKSDMTVRTALLEARPLAGDADLTETFLIRFRQQVEKADARPFIAAKLAEREARHQKVGAVRYRVEPNVKDGKGGLRDLNCLFWIARGLAPDSPLGEAALEDLLTRRERRLFAEAFDFLWQVRIHMHRIADRPVEALTFDLQPEVARRMGWRGRGDEPAVERFMRRYFLVARDVGALTRAMSAQLEARQQKKAGGLVRGLSALWPGRSKPLETPGFLVDKGRLSVTGPEVFDEDPTRLLTLFVEADRLDLDLHPDAFAAVTRSLPRVTPRLRRDPEASRAFLTVLAHGQRPYRVLSIMNETGLLGRFLPEWGRIVGQTQFNMYHAYTVDEHTLQAVGIINDIKRGKLKDDHPLASEIIHRIADPEVLMLAMLLHDVGKGGDRGQLEDGAIAARRACERLGVDSRRIELVTWLVRHHLALSDYAQKRDVTDPDTVQACADLVGDPERLRMLLVLTAADIRAVGPGVWNNWKGQLLRDLHRRVLAVFKGETVDEPDPLAAYPELVARARETGAAADVLVDWAADPAAERHPRAVGRATTRVAVAAADRPGLFAALAQALSRTGADIVGARVVTAPEGLALDVFEVQDGAGLPYGQAEPRRLERLIRSLEAAARAVPEGTPDIPEEETVMTAVSARRAAFDVRPVVMIDTTAASQAVVIEVSGADRPGLLAELATAIAAEGLSLRSAHIANFGERAVDAFYVTDAAGRKPTRRAKLDRLAATLEAVLDRARLPDPSPGQRPITPVRASVRDVSDLGRLSGRSPDAAGQRASRSPRAPGRTDDQTPRG</sequence>
<feature type="domain" description="ACT" evidence="9">
    <location>
        <begin position="691"/>
        <end position="774"/>
    </location>
</feature>
<dbReference type="PANTHER" id="PTHR47320">
    <property type="entry name" value="BIFUNCTIONAL URIDYLYLTRANSFERASE/URIDYLYL-REMOVING ENZYME"/>
    <property type="match status" value="1"/>
</dbReference>